<reference evidence="2" key="1">
    <citation type="submission" date="2023-07" db="EMBL/GenBank/DDBJ databases">
        <title>Whole-genome sequencing of a new Methanosarcina sp. Z-7115.</title>
        <authorList>
            <person name="Zhilina T.N."/>
            <person name="Merkel A.Y."/>
        </authorList>
    </citation>
    <scope>NUCLEOTIDE SEQUENCE [LARGE SCALE GENOMIC DNA]</scope>
    <source>
        <strain evidence="2">Z-7115</strain>
    </source>
</reference>
<gene>
    <name evidence="1" type="ORF">RG963_08925</name>
</gene>
<dbReference type="InterPro" id="IPR017850">
    <property type="entry name" value="Alkaline_phosphatase_core_sf"/>
</dbReference>
<organism evidence="1 2">
    <name type="scientific">Methanosarcina baikalica</name>
    <dbReference type="NCBI Taxonomy" id="3073890"/>
    <lineage>
        <taxon>Archaea</taxon>
        <taxon>Methanobacteriati</taxon>
        <taxon>Methanobacteriota</taxon>
        <taxon>Stenosarchaea group</taxon>
        <taxon>Methanomicrobia</taxon>
        <taxon>Methanosarcinales</taxon>
        <taxon>Methanosarcinaceae</taxon>
        <taxon>Methanosarcina</taxon>
    </lineage>
</organism>
<dbReference type="EMBL" id="JAVKPK010000031">
    <property type="protein sequence ID" value="MDR7665891.1"/>
    <property type="molecule type" value="Genomic_DNA"/>
</dbReference>
<keyword evidence="2" id="KW-1185">Reference proteome</keyword>
<dbReference type="SUPFAM" id="SSF53649">
    <property type="entry name" value="Alkaline phosphatase-like"/>
    <property type="match status" value="1"/>
</dbReference>
<protein>
    <recommendedName>
        <fullName evidence="3">Arylsulfatase</fullName>
    </recommendedName>
</protein>
<accession>A0ABU2D1R9</accession>
<dbReference type="RefSeq" id="WP_310575916.1">
    <property type="nucleotide sequence ID" value="NZ_JAVKPK010000031.1"/>
</dbReference>
<dbReference type="Proteomes" id="UP001246244">
    <property type="component" value="Unassembled WGS sequence"/>
</dbReference>
<proteinExistence type="predicted"/>
<evidence type="ECO:0000313" key="1">
    <source>
        <dbReference type="EMBL" id="MDR7665891.1"/>
    </source>
</evidence>
<name>A0ABU2D1R9_9EURY</name>
<comment type="caution">
    <text evidence="1">The sequence shown here is derived from an EMBL/GenBank/DDBJ whole genome shotgun (WGS) entry which is preliminary data.</text>
</comment>
<sequence>MVYYDYFANLPKNPEGGYTLNEDLTDRAIQLVADAKQVTPNKPFFMYLCRSHACSPSCSKRMGR</sequence>
<evidence type="ECO:0008006" key="3">
    <source>
        <dbReference type="Google" id="ProtNLM"/>
    </source>
</evidence>
<evidence type="ECO:0000313" key="2">
    <source>
        <dbReference type="Proteomes" id="UP001246244"/>
    </source>
</evidence>